<dbReference type="InterPro" id="IPR001404">
    <property type="entry name" value="Hsp90_fam"/>
</dbReference>
<comment type="caution">
    <text evidence="5">Lacks conserved residue(s) required for the propagation of feature annotation.</text>
</comment>
<dbReference type="Pfam" id="PF00183">
    <property type="entry name" value="HSP90"/>
    <property type="match status" value="1"/>
</dbReference>
<dbReference type="InterPro" id="IPR020575">
    <property type="entry name" value="Hsp90_N"/>
</dbReference>
<keyword evidence="5" id="KW-0346">Stress response</keyword>
<gene>
    <name evidence="5 7" type="primary">htpG</name>
    <name evidence="7" type="ORF">ACFQFF_03030</name>
</gene>
<keyword evidence="3 5" id="KW-0067">ATP-binding</keyword>
<comment type="caution">
    <text evidence="7">The sequence shown here is derived from an EMBL/GenBank/DDBJ whole genome shotgun (WGS) entry which is preliminary data.</text>
</comment>
<proteinExistence type="inferred from homology"/>
<keyword evidence="8" id="KW-1185">Reference proteome</keyword>
<dbReference type="Gene3D" id="3.40.50.11260">
    <property type="match status" value="1"/>
</dbReference>
<comment type="subcellular location">
    <subcellularLocation>
        <location evidence="5">Cytoplasm</location>
    </subcellularLocation>
</comment>
<evidence type="ECO:0000256" key="2">
    <source>
        <dbReference type="ARBA" id="ARBA00022741"/>
    </source>
</evidence>
<dbReference type="InterPro" id="IPR020568">
    <property type="entry name" value="Ribosomal_Su5_D2-typ_SF"/>
</dbReference>
<dbReference type="PROSITE" id="PS00298">
    <property type="entry name" value="HSP90"/>
    <property type="match status" value="1"/>
</dbReference>
<evidence type="ECO:0000256" key="4">
    <source>
        <dbReference type="ARBA" id="ARBA00023186"/>
    </source>
</evidence>
<dbReference type="Gene3D" id="3.30.565.10">
    <property type="entry name" value="Histidine kinase-like ATPase, C-terminal domain"/>
    <property type="match status" value="1"/>
</dbReference>
<evidence type="ECO:0000313" key="7">
    <source>
        <dbReference type="EMBL" id="MFC6500612.1"/>
    </source>
</evidence>
<dbReference type="EMBL" id="JBHSUW010000001">
    <property type="protein sequence ID" value="MFC6500612.1"/>
    <property type="molecule type" value="Genomic_DNA"/>
</dbReference>
<feature type="domain" description="Histidine kinase/HSP90-like ATPase" evidence="6">
    <location>
        <begin position="26"/>
        <end position="183"/>
    </location>
</feature>
<dbReference type="Proteomes" id="UP001596321">
    <property type="component" value="Unassembled WGS sequence"/>
</dbReference>
<dbReference type="SMART" id="SM00387">
    <property type="entry name" value="HATPase_c"/>
    <property type="match status" value="1"/>
</dbReference>
<dbReference type="SUPFAM" id="SSF55874">
    <property type="entry name" value="ATPase domain of HSP90 chaperone/DNA topoisomerase II/histidine kinase"/>
    <property type="match status" value="1"/>
</dbReference>
<keyword evidence="5" id="KW-0963">Cytoplasm</keyword>
<reference evidence="8" key="1">
    <citation type="journal article" date="2019" name="Int. J. Syst. Evol. Microbiol.">
        <title>The Global Catalogue of Microorganisms (GCM) 10K type strain sequencing project: providing services to taxonomists for standard genome sequencing and annotation.</title>
        <authorList>
            <consortium name="The Broad Institute Genomics Platform"/>
            <consortium name="The Broad Institute Genome Sequencing Center for Infectious Disease"/>
            <person name="Wu L."/>
            <person name="Ma J."/>
        </authorList>
    </citation>
    <scope>NUCLEOTIDE SEQUENCE [LARGE SCALE GENOMIC DNA]</scope>
    <source>
        <strain evidence="8">JCM 4504</strain>
    </source>
</reference>
<dbReference type="PRINTS" id="PR00775">
    <property type="entry name" value="HEATSHOCK90"/>
</dbReference>
<comment type="subunit">
    <text evidence="5">Homodimer.</text>
</comment>
<dbReference type="InterPro" id="IPR036890">
    <property type="entry name" value="HATPase_C_sf"/>
</dbReference>
<dbReference type="Gene3D" id="3.30.230.80">
    <property type="match status" value="1"/>
</dbReference>
<dbReference type="Gene3D" id="1.20.120.790">
    <property type="entry name" value="Heat shock protein 90, C-terminal domain"/>
    <property type="match status" value="1"/>
</dbReference>
<keyword evidence="4 5" id="KW-0143">Chaperone</keyword>
<feature type="region of interest" description="A; substrate-binding" evidence="5">
    <location>
        <begin position="1"/>
        <end position="340"/>
    </location>
</feature>
<name>A0ABW1XQX5_STRPL</name>
<evidence type="ECO:0000256" key="1">
    <source>
        <dbReference type="ARBA" id="ARBA00008239"/>
    </source>
</evidence>
<evidence type="ECO:0000259" key="6">
    <source>
        <dbReference type="SMART" id="SM00387"/>
    </source>
</evidence>
<keyword evidence="2 5" id="KW-0547">Nucleotide-binding</keyword>
<dbReference type="PIRSF" id="PIRSF002583">
    <property type="entry name" value="Hsp90"/>
    <property type="match status" value="1"/>
</dbReference>
<feature type="region of interest" description="C" evidence="5">
    <location>
        <begin position="556"/>
        <end position="633"/>
    </location>
</feature>
<dbReference type="InterPro" id="IPR019805">
    <property type="entry name" value="Heat_shock_protein_90_CS"/>
</dbReference>
<accession>A0ABW1XQX5</accession>
<evidence type="ECO:0000256" key="5">
    <source>
        <dbReference type="HAMAP-Rule" id="MF_00505"/>
    </source>
</evidence>
<dbReference type="SUPFAM" id="SSF110942">
    <property type="entry name" value="HSP90 C-terminal domain"/>
    <property type="match status" value="1"/>
</dbReference>
<dbReference type="InterPro" id="IPR037196">
    <property type="entry name" value="HSP90_C"/>
</dbReference>
<dbReference type="Pfam" id="PF13589">
    <property type="entry name" value="HATPase_c_3"/>
    <property type="match status" value="1"/>
</dbReference>
<dbReference type="CDD" id="cd16927">
    <property type="entry name" value="HATPase_Hsp90-like"/>
    <property type="match status" value="1"/>
</dbReference>
<dbReference type="InterPro" id="IPR003594">
    <property type="entry name" value="HATPase_dom"/>
</dbReference>
<dbReference type="NCBIfam" id="NF003555">
    <property type="entry name" value="PRK05218.1"/>
    <property type="match status" value="1"/>
</dbReference>
<dbReference type="RefSeq" id="WP_030973406.1">
    <property type="nucleotide sequence ID" value="NZ_BMUJ01000007.1"/>
</dbReference>
<comment type="function">
    <text evidence="5">Molecular chaperone. Has ATPase activity.</text>
</comment>
<comment type="similarity">
    <text evidence="1 5">Belongs to the heat shock protein 90 family.</text>
</comment>
<dbReference type="HAMAP" id="MF_00505">
    <property type="entry name" value="HSP90"/>
    <property type="match status" value="1"/>
</dbReference>
<dbReference type="PANTHER" id="PTHR11528">
    <property type="entry name" value="HEAT SHOCK PROTEIN 90 FAMILY MEMBER"/>
    <property type="match status" value="1"/>
</dbReference>
<evidence type="ECO:0000256" key="3">
    <source>
        <dbReference type="ARBA" id="ARBA00022840"/>
    </source>
</evidence>
<evidence type="ECO:0000313" key="8">
    <source>
        <dbReference type="Proteomes" id="UP001596321"/>
    </source>
</evidence>
<dbReference type="SUPFAM" id="SSF54211">
    <property type="entry name" value="Ribosomal protein S5 domain 2-like"/>
    <property type="match status" value="1"/>
</dbReference>
<sequence length="633" mass="71731">MPTETFEFQVEARQLLQLMIHSVYSNKDVFLRELVSNASDALDKLRLAALRDDLPDVDVSDLHIELEVDKEARTLTVRDNGIGMSYDEVTRLIGTIANSGTAKFLQELREAEDAAGADGLIGQFGVGFYSGFMVADEVTLVTRRAGETQGTRWTSRGEGTYTLETVDEAPQGTSVTLHLKPADSENQLHDYTSTWKIREIVKRYSDFITWPVRLLPERGEDGAESGEAETLNSMKALWARPRDEVSDDEYHELYKHIAHDWREPLETIRLQAEGTFEYQALLFVPAHAPHDLFTQGYQRGVQLYVKRVFIMDDCEELLPPYLRFVKGVVDAQDLSLNVSREILQQDRHIRMIQRRLTKKVLATVKDLRTSAPERYATFWREFGPVLKEGLVTDSENRDAILAASSFASTHDAEEPTTLQAYVERMKDGQKDIWYMTGESRRAIEDSPHMEAFRAKGVEVLLLTDAVDEVWVDAVGEYEGKALRSVAKGEIDLEGDREEKNDTEKEQQGEEYAGLLGWMSEHLSEDVKEVRLSSRLTVSPACVVSDANELTPALENMYRAMGQEVPHAKRILELNPEHQLVKSLNRAYTEQQDRTELTETADLLHALAVLAEGGRPKEPARFVKLVADRLERTL</sequence>
<protein>
    <recommendedName>
        <fullName evidence="5">Chaperone protein HtpG</fullName>
    </recommendedName>
    <alternativeName>
        <fullName evidence="5">Heat shock protein HtpG</fullName>
    </alternativeName>
    <alternativeName>
        <fullName evidence="5">High temperature protein G</fullName>
    </alternativeName>
</protein>
<organism evidence="7 8">
    <name type="scientific">Streptomyces plicatus</name>
    <dbReference type="NCBI Taxonomy" id="1922"/>
    <lineage>
        <taxon>Bacteria</taxon>
        <taxon>Bacillati</taxon>
        <taxon>Actinomycetota</taxon>
        <taxon>Actinomycetes</taxon>
        <taxon>Kitasatosporales</taxon>
        <taxon>Streptomycetaceae</taxon>
        <taxon>Streptomyces</taxon>
        <taxon>Streptomyces rochei group</taxon>
    </lineage>
</organism>